<proteinExistence type="predicted"/>
<name>A0A7I4XWF6_HAECO</name>
<evidence type="ECO:0000313" key="2">
    <source>
        <dbReference type="Proteomes" id="UP000025227"/>
    </source>
</evidence>
<reference evidence="3" key="1">
    <citation type="submission" date="2020-12" db="UniProtKB">
        <authorList>
            <consortium name="WormBaseParasite"/>
        </authorList>
    </citation>
    <scope>IDENTIFICATION</scope>
    <source>
        <strain evidence="3">MHco3</strain>
    </source>
</reference>
<dbReference type="Proteomes" id="UP000025227">
    <property type="component" value="Unplaced"/>
</dbReference>
<feature type="region of interest" description="Disordered" evidence="1">
    <location>
        <begin position="1"/>
        <end position="20"/>
    </location>
</feature>
<evidence type="ECO:0000313" key="3">
    <source>
        <dbReference type="WBParaSite" id="HCON_00022010-00001"/>
    </source>
</evidence>
<protein>
    <submittedName>
        <fullName evidence="3">KH domain-containing protein</fullName>
    </submittedName>
</protein>
<evidence type="ECO:0000256" key="1">
    <source>
        <dbReference type="SAM" id="MobiDB-lite"/>
    </source>
</evidence>
<sequence>MARRRSNMSLMRAAGNGPQERNRVAAQEINNGSSSNGSVVRIRTFVGDDFDRYLARLGLVKKTMPNTNGSSLYRAVCESLSYNQREFPALQQLVEEHLLFQYHIQRIENGLARVNKIEDSLTTVAHLLSIDLIVYREVNEKPVVYKGSLEGERAEKVMLCETSRGHFDLVIRREDHANLALAQSILYEALYIGVFGFSRETIKESIAKVREDMDAVGVDVQTPTSDDVPGQPTDDFSFNDGSNHSSALAWRPPIPYSSIKALDPSVYRNLSYDLFLKNKRQKGDYGIFRSGSPCLIMEGESCYRAFVLSVPDKHSRMVLVNGIERRVSVSRLLPLSCHISPIQTVPSSRFATNTEHSETAQTAPPREIFPWLSVVPFSYEYWTETFTVQYLCQMRPNGCVTPSSNFAYVNYPWSYAGSVSSCESTSVFVGVPLDSSYEYMASRSFEHRAAAMVPYNAGFHFVSGSLQNSALCY</sequence>
<dbReference type="OrthoDB" id="20273at2759"/>
<accession>A0A7I4XWF6</accession>
<dbReference type="OMA" id="IMEGESC"/>
<dbReference type="AlphaFoldDB" id="A0A7I4XWF6"/>
<dbReference type="WBParaSite" id="HCON_00022010-00001">
    <property type="protein sequence ID" value="HCON_00022010-00001"/>
    <property type="gene ID" value="HCON_00022010"/>
</dbReference>
<keyword evidence="2" id="KW-1185">Reference proteome</keyword>
<organism evidence="2 3">
    <name type="scientific">Haemonchus contortus</name>
    <name type="common">Barber pole worm</name>
    <dbReference type="NCBI Taxonomy" id="6289"/>
    <lineage>
        <taxon>Eukaryota</taxon>
        <taxon>Metazoa</taxon>
        <taxon>Ecdysozoa</taxon>
        <taxon>Nematoda</taxon>
        <taxon>Chromadorea</taxon>
        <taxon>Rhabditida</taxon>
        <taxon>Rhabditina</taxon>
        <taxon>Rhabditomorpha</taxon>
        <taxon>Strongyloidea</taxon>
        <taxon>Trichostrongylidae</taxon>
        <taxon>Haemonchus</taxon>
    </lineage>
</organism>